<reference evidence="3" key="1">
    <citation type="journal article" date="2013" name="Proc. Natl. Acad. Sci. U.S.A.">
        <title>Improving the coverage of the cyanobacterial phylum using diversity-driven genome sequencing.</title>
        <authorList>
            <person name="Shih P.M."/>
            <person name="Wu D."/>
            <person name="Latifi A."/>
            <person name="Axen S.D."/>
            <person name="Fewer D.P."/>
            <person name="Talla E."/>
            <person name="Calteau A."/>
            <person name="Cai F."/>
            <person name="Tandeau de Marsac N."/>
            <person name="Rippka R."/>
            <person name="Herdman M."/>
            <person name="Sivonen K."/>
            <person name="Coursin T."/>
            <person name="Laurent T."/>
            <person name="Goodwin L."/>
            <person name="Nolan M."/>
            <person name="Davenport K.W."/>
            <person name="Han C.S."/>
            <person name="Rubin E.M."/>
            <person name="Eisen J.A."/>
            <person name="Woyke T."/>
            <person name="Gugger M."/>
            <person name="Kerfeld C.A."/>
        </authorList>
    </citation>
    <scope>NUCLEOTIDE SEQUENCE [LARGE SCALE GENOMIC DNA]</scope>
    <source>
        <strain evidence="3">ATCC 27147 / PCC 6307</strain>
    </source>
</reference>
<gene>
    <name evidence="2" type="ordered locus">Cyagr_2733</name>
</gene>
<evidence type="ECO:0000256" key="1">
    <source>
        <dbReference type="SAM" id="SignalP"/>
    </source>
</evidence>
<dbReference type="AlphaFoldDB" id="K9P9P7"/>
<dbReference type="Gene3D" id="3.30.70.2970">
    <property type="entry name" value="Protein of unknown function (DUF541), domain 2"/>
    <property type="match status" value="1"/>
</dbReference>
<evidence type="ECO:0008006" key="4">
    <source>
        <dbReference type="Google" id="ProtNLM"/>
    </source>
</evidence>
<dbReference type="Proteomes" id="UP000010388">
    <property type="component" value="Chromosome"/>
</dbReference>
<organism evidence="2 3">
    <name type="scientific">Cyanobium gracile (strain ATCC 27147 / PCC 6307)</name>
    <dbReference type="NCBI Taxonomy" id="292564"/>
    <lineage>
        <taxon>Bacteria</taxon>
        <taxon>Bacillati</taxon>
        <taxon>Cyanobacteriota</taxon>
        <taxon>Cyanophyceae</taxon>
        <taxon>Synechococcales</taxon>
        <taxon>Prochlorococcaceae</taxon>
        <taxon>Cyanobium</taxon>
    </lineage>
</organism>
<protein>
    <recommendedName>
        <fullName evidence="4">Periplasmic/secreted protein</fullName>
    </recommendedName>
</protein>
<dbReference type="HOGENOM" id="CLU_1154934_0_0_3"/>
<accession>K9P9P7</accession>
<dbReference type="EMBL" id="CP003495">
    <property type="protein sequence ID" value="AFY29825.1"/>
    <property type="molecule type" value="Genomic_DNA"/>
</dbReference>
<dbReference type="InterPro" id="IPR007497">
    <property type="entry name" value="SIMPL/DUF541"/>
</dbReference>
<dbReference type="Gene3D" id="3.30.110.170">
    <property type="entry name" value="Protein of unknown function (DUF541), domain 1"/>
    <property type="match status" value="1"/>
</dbReference>
<evidence type="ECO:0000313" key="2">
    <source>
        <dbReference type="EMBL" id="AFY29825.1"/>
    </source>
</evidence>
<feature type="signal peptide" evidence="1">
    <location>
        <begin position="1"/>
        <end position="27"/>
    </location>
</feature>
<dbReference type="PATRIC" id="fig|292564.3.peg.2590"/>
<sequence length="234" mass="25262">MRPIVLRPLAALLGLTAFGAWPGAAVAQVQLRCDGTLLEARGSAEQERPTRRLSFSLALEAEAPTADAALQGLQERLAAVRRALQQLQVEELRVTSPTTWQREADRRRPAAVTASLQVSGRLAPERLQPLIREVGALSGVRLAPVGTEADRAQDAAVRRQLLRAAYQDALTQARDVAAAVGLSRLAPLEVQLEGNEFRPVMMRAAAADAAPPFDPAELAQPKDRLGLMVRFCAR</sequence>
<dbReference type="Pfam" id="PF04402">
    <property type="entry name" value="SIMPL"/>
    <property type="match status" value="1"/>
</dbReference>
<dbReference type="STRING" id="292564.Cyagr_2733"/>
<evidence type="ECO:0000313" key="3">
    <source>
        <dbReference type="Proteomes" id="UP000010388"/>
    </source>
</evidence>
<proteinExistence type="predicted"/>
<dbReference type="eggNOG" id="COG2968">
    <property type="taxonomic scope" value="Bacteria"/>
</dbReference>
<feature type="chain" id="PRO_5003933812" description="Periplasmic/secreted protein" evidence="1">
    <location>
        <begin position="28"/>
        <end position="234"/>
    </location>
</feature>
<name>K9P9P7_CYAGP</name>
<dbReference type="OrthoDB" id="555754at2"/>
<dbReference type="KEGG" id="cgc:Cyagr_2733"/>
<dbReference type="RefSeq" id="WP_015110260.1">
    <property type="nucleotide sequence ID" value="NC_019675.1"/>
</dbReference>
<keyword evidence="1" id="KW-0732">Signal</keyword>